<name>A0AAN6V9F3_9PEZI</name>
<protein>
    <recommendedName>
        <fullName evidence="4">RNA helicase</fullName>
        <ecNumber evidence="4">3.6.4.13</ecNumber>
    </recommendedName>
</protein>
<keyword evidence="7" id="KW-0347">Helicase</keyword>
<dbReference type="InterPro" id="IPR055206">
    <property type="entry name" value="DEXQc_SUV3"/>
</dbReference>
<proteinExistence type="predicted"/>
<evidence type="ECO:0000256" key="11">
    <source>
        <dbReference type="ARBA" id="ARBA00047984"/>
    </source>
</evidence>
<evidence type="ECO:0000256" key="8">
    <source>
        <dbReference type="ARBA" id="ARBA00022840"/>
    </source>
</evidence>
<evidence type="ECO:0000256" key="4">
    <source>
        <dbReference type="ARBA" id="ARBA00012552"/>
    </source>
</evidence>
<reference evidence="13" key="1">
    <citation type="journal article" date="2023" name="Mol. Phylogenet. Evol.">
        <title>Genome-scale phylogeny and comparative genomics of the fungal order Sordariales.</title>
        <authorList>
            <person name="Hensen N."/>
            <person name="Bonometti L."/>
            <person name="Westerberg I."/>
            <person name="Brannstrom I.O."/>
            <person name="Guillou S."/>
            <person name="Cros-Aarteil S."/>
            <person name="Calhoun S."/>
            <person name="Haridas S."/>
            <person name="Kuo A."/>
            <person name="Mondo S."/>
            <person name="Pangilinan J."/>
            <person name="Riley R."/>
            <person name="LaButti K."/>
            <person name="Andreopoulos B."/>
            <person name="Lipzen A."/>
            <person name="Chen C."/>
            <person name="Yan M."/>
            <person name="Daum C."/>
            <person name="Ng V."/>
            <person name="Clum A."/>
            <person name="Steindorff A."/>
            <person name="Ohm R.A."/>
            <person name="Martin F."/>
            <person name="Silar P."/>
            <person name="Natvig D.O."/>
            <person name="Lalanne C."/>
            <person name="Gautier V."/>
            <person name="Ament-Velasquez S.L."/>
            <person name="Kruys A."/>
            <person name="Hutchinson M.I."/>
            <person name="Powell A.J."/>
            <person name="Barry K."/>
            <person name="Miller A.N."/>
            <person name="Grigoriev I.V."/>
            <person name="Debuchy R."/>
            <person name="Gladieux P."/>
            <person name="Hiltunen Thoren M."/>
            <person name="Johannesson H."/>
        </authorList>
    </citation>
    <scope>NUCLEOTIDE SEQUENCE</scope>
    <source>
        <strain evidence="13">CBS 141.50</strain>
    </source>
</reference>
<keyword evidence="14" id="KW-1185">Reference proteome</keyword>
<evidence type="ECO:0000313" key="14">
    <source>
        <dbReference type="Proteomes" id="UP001302676"/>
    </source>
</evidence>
<evidence type="ECO:0000259" key="12">
    <source>
        <dbReference type="PROSITE" id="PS51194"/>
    </source>
</evidence>
<feature type="domain" description="Helicase C-terminal" evidence="12">
    <location>
        <begin position="358"/>
        <end position="524"/>
    </location>
</feature>
<comment type="subcellular location">
    <subcellularLocation>
        <location evidence="3">Mitochondrion</location>
    </subcellularLocation>
</comment>
<dbReference type="GO" id="GO:0005524">
    <property type="term" value="F:ATP binding"/>
    <property type="evidence" value="ECO:0007669"/>
    <property type="project" value="UniProtKB-KW"/>
</dbReference>
<comment type="caution">
    <text evidence="13">The sequence shown here is derived from an EMBL/GenBank/DDBJ whole genome shotgun (WGS) entry which is preliminary data.</text>
</comment>
<dbReference type="RefSeq" id="XP_062640217.1">
    <property type="nucleotide sequence ID" value="XM_062785488.1"/>
</dbReference>
<keyword evidence="9" id="KW-0809">Transit peptide</keyword>
<dbReference type="SMART" id="SM00490">
    <property type="entry name" value="HELICc"/>
    <property type="match status" value="1"/>
</dbReference>
<dbReference type="FunFam" id="1.20.272.40:FF:000002">
    <property type="entry name" value="ATP-dependent RNA helicase SUV3, mitochondrial"/>
    <property type="match status" value="1"/>
</dbReference>
<dbReference type="GO" id="GO:0000965">
    <property type="term" value="P:mitochondrial RNA 3'-end processing"/>
    <property type="evidence" value="ECO:0007669"/>
    <property type="project" value="TreeGrafter"/>
</dbReference>
<reference evidence="13" key="2">
    <citation type="submission" date="2023-05" db="EMBL/GenBank/DDBJ databases">
        <authorList>
            <consortium name="Lawrence Berkeley National Laboratory"/>
            <person name="Steindorff A."/>
            <person name="Hensen N."/>
            <person name="Bonometti L."/>
            <person name="Westerberg I."/>
            <person name="Brannstrom I.O."/>
            <person name="Guillou S."/>
            <person name="Cros-Aarteil S."/>
            <person name="Calhoun S."/>
            <person name="Haridas S."/>
            <person name="Kuo A."/>
            <person name="Mondo S."/>
            <person name="Pangilinan J."/>
            <person name="Riley R."/>
            <person name="Labutti K."/>
            <person name="Andreopoulos B."/>
            <person name="Lipzen A."/>
            <person name="Chen C."/>
            <person name="Yanf M."/>
            <person name="Daum C."/>
            <person name="Ng V."/>
            <person name="Clum A."/>
            <person name="Ohm R."/>
            <person name="Martin F."/>
            <person name="Silar P."/>
            <person name="Natvig D."/>
            <person name="Lalanne C."/>
            <person name="Gautier V."/>
            <person name="Ament-Velasquez S.L."/>
            <person name="Kruys A."/>
            <person name="Hutchinson M.I."/>
            <person name="Powell A.J."/>
            <person name="Barry K."/>
            <person name="Miller A.N."/>
            <person name="Grigoriev I.V."/>
            <person name="Debuchy R."/>
            <person name="Gladieux P."/>
            <person name="Thoren M.H."/>
            <person name="Johannesson H."/>
        </authorList>
    </citation>
    <scope>NUCLEOTIDE SEQUENCE</scope>
    <source>
        <strain evidence="13">CBS 141.50</strain>
    </source>
</reference>
<dbReference type="Pfam" id="PF22527">
    <property type="entry name" value="DEXQc_Suv3"/>
    <property type="match status" value="1"/>
</dbReference>
<dbReference type="InterPro" id="IPR022192">
    <property type="entry name" value="SUV3_C"/>
</dbReference>
<dbReference type="Gene3D" id="1.20.272.40">
    <property type="match status" value="1"/>
</dbReference>
<evidence type="ECO:0000256" key="1">
    <source>
        <dbReference type="ARBA" id="ARBA00001936"/>
    </source>
</evidence>
<keyword evidence="6 13" id="KW-0378">Hydrolase</keyword>
<evidence type="ECO:0000256" key="9">
    <source>
        <dbReference type="ARBA" id="ARBA00022946"/>
    </source>
</evidence>
<dbReference type="GeneID" id="87822101"/>
<dbReference type="GO" id="GO:0016787">
    <property type="term" value="F:hydrolase activity"/>
    <property type="evidence" value="ECO:0007669"/>
    <property type="project" value="UniProtKB-KW"/>
</dbReference>
<dbReference type="Pfam" id="PF18147">
    <property type="entry name" value="Suv3_C_1"/>
    <property type="match status" value="1"/>
</dbReference>
<dbReference type="EC" id="3.6.4.13" evidence="4"/>
<sequence>MKSFLGAVWKAPRQPTLMLVRWRTGSRRMNKKKKKSENRFVPGKIDVCFVRISTCVRNARHTRFPAGDVLDQYAKFRRLVLLRFSDAMNGAWEASQEEWRALGISTPVQLDKEAELFKTVLRKAFDLATRNMETTREGNPLFWNLRNAFIKGGDYGIRHELHYAFQTVLMRPRFPKAVTELHRELADLRFPYEWYPATRTMQRTIHLHVGPTNSGKTYNALQALQNSRSGIYAGPLRLLAHETYTRFLARNKPCALLTGEEVRVPTDADTWFHSCTVEMTPLNTKVDVAVIDEIQMINNPERGWAWTQAVLGVQAREVHLCGEERVVPLIESLCARTGEPLVVHRYERLNGLDVMPTSLNGDFSKLERGDAIVAFSKVDIHSLKTGIEQATGRRCAIVYGSLPPETRASQAALFNDPNNDYDFLVASDAIGMGLNLEVRRVVFYASEKFDGTTVRNLTVPEIRQIGGRAGRFRTAASANAGTDAAANTGPPTPGLVTTFEREDLRTIRRGFTADPPPITTAGILPPVSVLERFHSYFPPRTPTSFVLTRLRELCRLSSRFHMCDMTEAVLIAEAIKPFDLSIADRCVFLNVPVALRDPRQASALAAFAQTVAELGSGRLLDFPKGVIDLEVLELEGPEGPTRAERASYLSRLESFHHVISMYLWLSYRYQGVFQSQALAFQVKTMAEAKIADHLASIGFAADAQRTKRAIARKMARKAEQKERTILGPEPGVVEEAVETLFNGDGKGHSLEEKTELEADITEELKLEQLEVTDEKKEEAAAQA</sequence>
<evidence type="ECO:0000256" key="2">
    <source>
        <dbReference type="ARBA" id="ARBA00001946"/>
    </source>
</evidence>
<dbReference type="AlphaFoldDB" id="A0AAN6V9F3"/>
<comment type="catalytic activity">
    <reaction evidence="11">
        <text>ATP + H2O = ADP + phosphate + H(+)</text>
        <dbReference type="Rhea" id="RHEA:13065"/>
        <dbReference type="ChEBI" id="CHEBI:15377"/>
        <dbReference type="ChEBI" id="CHEBI:15378"/>
        <dbReference type="ChEBI" id="CHEBI:30616"/>
        <dbReference type="ChEBI" id="CHEBI:43474"/>
        <dbReference type="ChEBI" id="CHEBI:456216"/>
        <dbReference type="EC" id="3.6.4.13"/>
    </reaction>
</comment>
<dbReference type="EMBL" id="MU853559">
    <property type="protein sequence ID" value="KAK4146846.1"/>
    <property type="molecule type" value="Genomic_DNA"/>
</dbReference>
<evidence type="ECO:0000256" key="3">
    <source>
        <dbReference type="ARBA" id="ARBA00004173"/>
    </source>
</evidence>
<dbReference type="PANTHER" id="PTHR12131:SF1">
    <property type="entry name" value="ATP-DEPENDENT RNA HELICASE SUPV3L1, MITOCHONDRIAL-RELATED"/>
    <property type="match status" value="1"/>
</dbReference>
<dbReference type="PANTHER" id="PTHR12131">
    <property type="entry name" value="ATP-DEPENDENT RNA AND DNA HELICASE"/>
    <property type="match status" value="1"/>
</dbReference>
<keyword evidence="10" id="KW-0496">Mitochondrion</keyword>
<dbReference type="FunFam" id="3.40.50.300:FF:000957">
    <property type="entry name" value="ATP-dependent RNA helicase SUV3L, mitochondrial"/>
    <property type="match status" value="1"/>
</dbReference>
<keyword evidence="5" id="KW-0547">Nucleotide-binding</keyword>
<dbReference type="Gene3D" id="3.40.50.300">
    <property type="entry name" value="P-loop containing nucleotide triphosphate hydrolases"/>
    <property type="match status" value="2"/>
</dbReference>
<dbReference type="InterPro" id="IPR050699">
    <property type="entry name" value="RNA-DNA_Helicase"/>
</dbReference>
<evidence type="ECO:0000313" key="13">
    <source>
        <dbReference type="EMBL" id="KAK4146846.1"/>
    </source>
</evidence>
<dbReference type="GO" id="GO:0045025">
    <property type="term" value="C:mitochondrial degradosome"/>
    <property type="evidence" value="ECO:0007669"/>
    <property type="project" value="TreeGrafter"/>
</dbReference>
<evidence type="ECO:0000256" key="5">
    <source>
        <dbReference type="ARBA" id="ARBA00022741"/>
    </source>
</evidence>
<dbReference type="PROSITE" id="PS51194">
    <property type="entry name" value="HELICASE_CTER"/>
    <property type="match status" value="1"/>
</dbReference>
<accession>A0AAN6V9F3</accession>
<dbReference type="Pfam" id="PF12513">
    <property type="entry name" value="SUV3_C"/>
    <property type="match status" value="1"/>
</dbReference>
<dbReference type="SUPFAM" id="SSF52540">
    <property type="entry name" value="P-loop containing nucleoside triphosphate hydrolases"/>
    <property type="match status" value="1"/>
</dbReference>
<dbReference type="FunFam" id="3.40.50.300:FF:000269">
    <property type="entry name" value="ATP-dependent RNA helicase SUPV3L1, mitochondrial"/>
    <property type="match status" value="1"/>
</dbReference>
<dbReference type="CDD" id="cd17913">
    <property type="entry name" value="DEXQc_Suv3"/>
    <property type="match status" value="1"/>
</dbReference>
<gene>
    <name evidence="13" type="ORF">C8A04DRAFT_9450</name>
</gene>
<evidence type="ECO:0000256" key="10">
    <source>
        <dbReference type="ARBA" id="ARBA00023128"/>
    </source>
</evidence>
<dbReference type="Gene3D" id="1.20.58.1080">
    <property type="match status" value="1"/>
</dbReference>
<dbReference type="Pfam" id="PF00271">
    <property type="entry name" value="Helicase_C"/>
    <property type="match status" value="1"/>
</dbReference>
<dbReference type="InterPro" id="IPR027417">
    <property type="entry name" value="P-loop_NTPase"/>
</dbReference>
<dbReference type="CDD" id="cd18805">
    <property type="entry name" value="SF2_C_suv3"/>
    <property type="match status" value="1"/>
</dbReference>
<evidence type="ECO:0000256" key="6">
    <source>
        <dbReference type="ARBA" id="ARBA00022801"/>
    </source>
</evidence>
<dbReference type="InterPro" id="IPR001650">
    <property type="entry name" value="Helicase_C-like"/>
</dbReference>
<dbReference type="GO" id="GO:0003724">
    <property type="term" value="F:RNA helicase activity"/>
    <property type="evidence" value="ECO:0007669"/>
    <property type="project" value="UniProtKB-EC"/>
</dbReference>
<dbReference type="Proteomes" id="UP001302676">
    <property type="component" value="Unassembled WGS sequence"/>
</dbReference>
<evidence type="ECO:0000256" key="7">
    <source>
        <dbReference type="ARBA" id="ARBA00022806"/>
    </source>
</evidence>
<comment type="cofactor">
    <cofactor evidence="1">
        <name>Mn(2+)</name>
        <dbReference type="ChEBI" id="CHEBI:29035"/>
    </cofactor>
</comment>
<dbReference type="InterPro" id="IPR044774">
    <property type="entry name" value="Suv3_DEXQc"/>
</dbReference>
<dbReference type="InterPro" id="IPR041082">
    <property type="entry name" value="Suv3_C_1"/>
</dbReference>
<keyword evidence="8" id="KW-0067">ATP-binding</keyword>
<organism evidence="13 14">
    <name type="scientific">Dichotomopilus funicola</name>
    <dbReference type="NCBI Taxonomy" id="1934379"/>
    <lineage>
        <taxon>Eukaryota</taxon>
        <taxon>Fungi</taxon>
        <taxon>Dikarya</taxon>
        <taxon>Ascomycota</taxon>
        <taxon>Pezizomycotina</taxon>
        <taxon>Sordariomycetes</taxon>
        <taxon>Sordariomycetidae</taxon>
        <taxon>Sordariales</taxon>
        <taxon>Chaetomiaceae</taxon>
        <taxon>Dichotomopilus</taxon>
    </lineage>
</organism>
<comment type="cofactor">
    <cofactor evidence="2">
        <name>Mg(2+)</name>
        <dbReference type="ChEBI" id="CHEBI:18420"/>
    </cofactor>
</comment>